<evidence type="ECO:0000256" key="1">
    <source>
        <dbReference type="ARBA" id="ARBA00004571"/>
    </source>
</evidence>
<dbReference type="GO" id="GO:0009279">
    <property type="term" value="C:cell outer membrane"/>
    <property type="evidence" value="ECO:0007669"/>
    <property type="project" value="UniProtKB-SubCell"/>
</dbReference>
<feature type="domain" description="TonB-dependent receptor-like beta-barrel" evidence="13">
    <location>
        <begin position="258"/>
        <end position="662"/>
    </location>
</feature>
<dbReference type="PROSITE" id="PS52016">
    <property type="entry name" value="TONB_DEPENDENT_REC_3"/>
    <property type="match status" value="1"/>
</dbReference>
<dbReference type="KEGG" id="rfr:Rfer_2036"/>
<dbReference type="Pfam" id="PF00593">
    <property type="entry name" value="TonB_dep_Rec_b-barrel"/>
    <property type="match status" value="1"/>
</dbReference>
<dbReference type="SUPFAM" id="SSF56935">
    <property type="entry name" value="Porins"/>
    <property type="match status" value="1"/>
</dbReference>
<dbReference type="Gene3D" id="2.170.130.10">
    <property type="entry name" value="TonB-dependent receptor, plug domain"/>
    <property type="match status" value="1"/>
</dbReference>
<dbReference type="Gene3D" id="2.40.170.20">
    <property type="entry name" value="TonB-dependent receptor, beta-barrel domain"/>
    <property type="match status" value="1"/>
</dbReference>
<evidence type="ECO:0000313" key="15">
    <source>
        <dbReference type="EMBL" id="ABD69761.1"/>
    </source>
</evidence>
<dbReference type="RefSeq" id="WP_011464329.1">
    <property type="nucleotide sequence ID" value="NC_007908.1"/>
</dbReference>
<evidence type="ECO:0000256" key="11">
    <source>
        <dbReference type="RuleBase" id="RU003357"/>
    </source>
</evidence>
<evidence type="ECO:0000256" key="9">
    <source>
        <dbReference type="ARBA" id="ARBA00023237"/>
    </source>
</evidence>
<dbReference type="eggNOG" id="COG4771">
    <property type="taxonomic scope" value="Bacteria"/>
</dbReference>
<dbReference type="Pfam" id="PF07715">
    <property type="entry name" value="Plug"/>
    <property type="match status" value="1"/>
</dbReference>
<evidence type="ECO:0000256" key="4">
    <source>
        <dbReference type="ARBA" id="ARBA00022452"/>
    </source>
</evidence>
<keyword evidence="12" id="KW-0732">Signal</keyword>
<keyword evidence="16" id="KW-1185">Reference proteome</keyword>
<keyword evidence="5 10" id="KW-0812">Transmembrane</keyword>
<dbReference type="PANTHER" id="PTHR30069">
    <property type="entry name" value="TONB-DEPENDENT OUTER MEMBRANE RECEPTOR"/>
    <property type="match status" value="1"/>
</dbReference>
<evidence type="ECO:0000256" key="2">
    <source>
        <dbReference type="ARBA" id="ARBA00009810"/>
    </source>
</evidence>
<evidence type="ECO:0000256" key="8">
    <source>
        <dbReference type="ARBA" id="ARBA00023170"/>
    </source>
</evidence>
<dbReference type="GO" id="GO:0015344">
    <property type="term" value="F:siderophore uptake transmembrane transporter activity"/>
    <property type="evidence" value="ECO:0007669"/>
    <property type="project" value="TreeGrafter"/>
</dbReference>
<evidence type="ECO:0000313" key="16">
    <source>
        <dbReference type="Proteomes" id="UP000008332"/>
    </source>
</evidence>
<keyword evidence="9 10" id="KW-0998">Cell outer membrane</keyword>
<dbReference type="HOGENOM" id="CLU_008287_16_0_4"/>
<dbReference type="PANTHER" id="PTHR30069:SF27">
    <property type="entry name" value="BLL4766 PROTEIN"/>
    <property type="match status" value="1"/>
</dbReference>
<evidence type="ECO:0000256" key="7">
    <source>
        <dbReference type="ARBA" id="ARBA00023136"/>
    </source>
</evidence>
<comment type="subcellular location">
    <subcellularLocation>
        <location evidence="1 10">Cell outer membrane</location>
        <topology evidence="1 10">Multi-pass membrane protein</topology>
    </subcellularLocation>
</comment>
<dbReference type="InterPro" id="IPR036942">
    <property type="entry name" value="Beta-barrel_TonB_sf"/>
</dbReference>
<sequence length="687" mass="74633">MLAPTLRLLGALICQLGSLGLAIAQTPEPVSVSAANATALSETDFLTEMPLVLSVSRLPQRLDETPGAVTIIDRDMIRLSGARDVADLLRLVPGFQTSTSFETGAPLASYHGSFDAYSARMQVLVDGRSVYSPYLFGGTATGLQSVAMADIERIEVLRGSNSAAYGARAMLGVINIVTRHTVDTLGRQAAVTTGENGIRDAQASIGWGQDGATFRLGLDRRGDDGLSGSNGHNLINRVNLRADLRASARDEVGLRAGGLTIDSGEGYVGKPDNPPHDRSFGAGYAQLDWRRSLGADEDMALSLSHTQESLRNSFAYSLLSYKNQVAAYPDGGNAALIQFKNLVAGIDDSIDIDTSGRASSSTLSLQHTLRHSSALRVVLGGELRREEVVSRALYNTDAVLRTDYTRLFGNAEWRFADNALLNAGGMYENNNVRGDNFSPRLMVNWHVAQGQTLRFGVSKAYRSNSTFEQFADARYTSNGVLLKVTALASGAVQPESLLVREFGYLGDFPWLRAGLDVRVFHERIAGFVRGRKSVLPAGTTLLASAPWDYVNDEDFTIKGFEYQLKWRPWRDAQFIFNQTYTNINSIDTGTVLPAPEVASSLTYLQKLPGGVDLSLMHQDSGPVVLTGSSGSHLAMTRTDLRLALPVQFGATRGEVALVVQNLGSPYLDFDQLFRFQRRAFVTLRLEN</sequence>
<keyword evidence="7 10" id="KW-0472">Membrane</keyword>
<proteinExistence type="inferred from homology"/>
<organism evidence="15 16">
    <name type="scientific">Albidiferax ferrireducens (strain ATCC BAA-621 / DSM 15236 / T118)</name>
    <name type="common">Rhodoferax ferrireducens</name>
    <dbReference type="NCBI Taxonomy" id="338969"/>
    <lineage>
        <taxon>Bacteria</taxon>
        <taxon>Pseudomonadati</taxon>
        <taxon>Pseudomonadota</taxon>
        <taxon>Betaproteobacteria</taxon>
        <taxon>Burkholderiales</taxon>
        <taxon>Comamonadaceae</taxon>
        <taxon>Rhodoferax</taxon>
    </lineage>
</organism>
<evidence type="ECO:0000256" key="10">
    <source>
        <dbReference type="PROSITE-ProRule" id="PRU01360"/>
    </source>
</evidence>
<dbReference type="InterPro" id="IPR037066">
    <property type="entry name" value="Plug_dom_sf"/>
</dbReference>
<dbReference type="InterPro" id="IPR000531">
    <property type="entry name" value="Beta-barrel_TonB"/>
</dbReference>
<evidence type="ECO:0000256" key="6">
    <source>
        <dbReference type="ARBA" id="ARBA00023077"/>
    </source>
</evidence>
<keyword evidence="4 10" id="KW-1134">Transmembrane beta strand</keyword>
<evidence type="ECO:0000256" key="3">
    <source>
        <dbReference type="ARBA" id="ARBA00022448"/>
    </source>
</evidence>
<dbReference type="GO" id="GO:0044718">
    <property type="term" value="P:siderophore transmembrane transport"/>
    <property type="evidence" value="ECO:0007669"/>
    <property type="project" value="TreeGrafter"/>
</dbReference>
<feature type="signal peptide" evidence="12">
    <location>
        <begin position="1"/>
        <end position="24"/>
    </location>
</feature>
<dbReference type="InterPro" id="IPR012910">
    <property type="entry name" value="Plug_dom"/>
</dbReference>
<name>Q21WU2_ALBFT</name>
<reference evidence="16" key="1">
    <citation type="submission" date="2006-02" db="EMBL/GenBank/DDBJ databases">
        <title>Complete sequence of chromosome of Rhodoferax ferrireducens DSM 15236.</title>
        <authorList>
            <person name="Copeland A."/>
            <person name="Lucas S."/>
            <person name="Lapidus A."/>
            <person name="Barry K."/>
            <person name="Detter J.C."/>
            <person name="Glavina del Rio T."/>
            <person name="Hammon N."/>
            <person name="Israni S."/>
            <person name="Pitluck S."/>
            <person name="Brettin T."/>
            <person name="Bruce D."/>
            <person name="Han C."/>
            <person name="Tapia R."/>
            <person name="Gilna P."/>
            <person name="Kiss H."/>
            <person name="Schmutz J."/>
            <person name="Larimer F."/>
            <person name="Land M."/>
            <person name="Kyrpides N."/>
            <person name="Ivanova N."/>
            <person name="Richardson P."/>
        </authorList>
    </citation>
    <scope>NUCLEOTIDE SEQUENCE [LARGE SCALE GENOMIC DNA]</scope>
    <source>
        <strain evidence="16">ATCC BAA-621 / DSM 15236 / T118</strain>
    </source>
</reference>
<feature type="chain" id="PRO_5004200953" evidence="12">
    <location>
        <begin position="25"/>
        <end position="687"/>
    </location>
</feature>
<dbReference type="InterPro" id="IPR039426">
    <property type="entry name" value="TonB-dep_rcpt-like"/>
</dbReference>
<keyword evidence="8 15" id="KW-0675">Receptor</keyword>
<gene>
    <name evidence="15" type="ordered locus">Rfer_2036</name>
</gene>
<dbReference type="STRING" id="338969.Rfer_2036"/>
<evidence type="ECO:0000256" key="12">
    <source>
        <dbReference type="SAM" id="SignalP"/>
    </source>
</evidence>
<keyword evidence="3 10" id="KW-0813">Transport</keyword>
<dbReference type="EMBL" id="CP000267">
    <property type="protein sequence ID" value="ABD69761.1"/>
    <property type="molecule type" value="Genomic_DNA"/>
</dbReference>
<evidence type="ECO:0000256" key="5">
    <source>
        <dbReference type="ARBA" id="ARBA00022692"/>
    </source>
</evidence>
<evidence type="ECO:0000259" key="14">
    <source>
        <dbReference type="Pfam" id="PF07715"/>
    </source>
</evidence>
<evidence type="ECO:0000259" key="13">
    <source>
        <dbReference type="Pfam" id="PF00593"/>
    </source>
</evidence>
<comment type="similarity">
    <text evidence="2 10 11">Belongs to the TonB-dependent receptor family.</text>
</comment>
<dbReference type="AlphaFoldDB" id="Q21WU2"/>
<feature type="domain" description="TonB-dependent receptor plug" evidence="14">
    <location>
        <begin position="62"/>
        <end position="173"/>
    </location>
</feature>
<accession>Q21WU2</accession>
<keyword evidence="6 11" id="KW-0798">TonB box</keyword>
<protein>
    <submittedName>
        <fullName evidence="15">TonB-dependent receptor</fullName>
    </submittedName>
</protein>
<dbReference type="Proteomes" id="UP000008332">
    <property type="component" value="Chromosome"/>
</dbReference>